<reference evidence="4" key="2">
    <citation type="submission" date="2022-07" db="EMBL/GenBank/DDBJ databases">
        <authorList>
            <person name="Goncalves M.F.M."/>
            <person name="Hilario S."/>
            <person name="Van De Peer Y."/>
            <person name="Esteves A.C."/>
            <person name="Alves A."/>
        </authorList>
    </citation>
    <scope>NUCLEOTIDE SEQUENCE</scope>
    <source>
        <strain evidence="4">MUM 19.33</strain>
    </source>
</reference>
<dbReference type="Proteomes" id="UP001055219">
    <property type="component" value="Unassembled WGS sequence"/>
</dbReference>
<dbReference type="OrthoDB" id="18978at2759"/>
<dbReference type="SUPFAM" id="SSF48371">
    <property type="entry name" value="ARM repeat"/>
    <property type="match status" value="1"/>
</dbReference>
<dbReference type="InterPro" id="IPR039777">
    <property type="entry name" value="IFRD"/>
</dbReference>
<dbReference type="InterPro" id="IPR011989">
    <property type="entry name" value="ARM-like"/>
</dbReference>
<evidence type="ECO:0000313" key="4">
    <source>
        <dbReference type="EMBL" id="KAI6782096.1"/>
    </source>
</evidence>
<dbReference type="GeneID" id="75830016"/>
<reference evidence="4" key="1">
    <citation type="journal article" date="2021" name="J Fungi (Basel)">
        <title>Genomic and Metabolomic Analyses of the Marine Fungus Emericellopsis cladophorae: Insights into Saltwater Adaptability Mechanisms and Its Biosynthetic Potential.</title>
        <authorList>
            <person name="Goncalves M.F.M."/>
            <person name="Hilario S."/>
            <person name="Van de Peer Y."/>
            <person name="Esteves A.C."/>
            <person name="Alves A."/>
        </authorList>
    </citation>
    <scope>NUCLEOTIDE SEQUENCE</scope>
    <source>
        <strain evidence="4">MUM 19.33</strain>
    </source>
</reference>
<comment type="similarity">
    <text evidence="1">Belongs to the IFRD family.</text>
</comment>
<dbReference type="AlphaFoldDB" id="A0A9P9Y243"/>
<gene>
    <name evidence="4" type="ORF">J7T54_003516</name>
</gene>
<name>A0A9P9Y243_9HYPO</name>
<organism evidence="4 5">
    <name type="scientific">Emericellopsis cladophorae</name>
    <dbReference type="NCBI Taxonomy" id="2686198"/>
    <lineage>
        <taxon>Eukaryota</taxon>
        <taxon>Fungi</taxon>
        <taxon>Dikarya</taxon>
        <taxon>Ascomycota</taxon>
        <taxon>Pezizomycotina</taxon>
        <taxon>Sordariomycetes</taxon>
        <taxon>Hypocreomycetidae</taxon>
        <taxon>Hypocreales</taxon>
        <taxon>Bionectriaceae</taxon>
        <taxon>Emericellopsis</taxon>
    </lineage>
</organism>
<evidence type="ECO:0000256" key="1">
    <source>
        <dbReference type="ARBA" id="ARBA00008828"/>
    </source>
</evidence>
<sequence length="461" mass="51277">MSGLTGKELKGEGKTTSRKARKSGRALGTATPSGSELLHRVFNQDDFAYRSETEGTPPQTPPISYEDDEYIMSGQITPAEGLMTPDDREAASGSDMGTWDPKKLVQELQDKKTNRSETREMLLEHYNKTMRSSYHEDMETLNTSELIDAFLRGANSSTNANERSLSLQAYSLTICTANLSQSDMASRQTLKQILADDSNEECKVQALYALTCTIVYYGAGEDDIVEWLDFIVETIQSNGDSIGVTGKDGVITALFECWGFAATFANIWYHADSAMDAFVEKLDSPDVDTQTSAAECIAYIFEASREHEQEEGEPFELPYDPIRVASRITDLSKGSSKSKSKQGRKDLRGGLRSVITSLEKGVGPYYSTAQSLSTNKEQGYRYKLRKRHPASSMGYVALVETWDTYLRIAMLKKIFGGGMEKQLEQENPMVKECLEGLDWSFVTKTDSRVGQQGGYNDVDDY</sequence>
<proteinExistence type="inferred from homology"/>
<dbReference type="PANTHER" id="PTHR12354">
    <property type="entry name" value="INTERFERON-RELATED DEVELOPMENTAL REGULATOR"/>
    <property type="match status" value="1"/>
</dbReference>
<feature type="compositionally biased region" description="Basic and acidic residues" evidence="2">
    <location>
        <begin position="37"/>
        <end position="53"/>
    </location>
</feature>
<dbReference type="InterPro" id="IPR016024">
    <property type="entry name" value="ARM-type_fold"/>
</dbReference>
<dbReference type="Gene3D" id="1.25.10.10">
    <property type="entry name" value="Leucine-rich Repeat Variant"/>
    <property type="match status" value="1"/>
</dbReference>
<dbReference type="RefSeq" id="XP_051362952.1">
    <property type="nucleotide sequence ID" value="XM_051505793.1"/>
</dbReference>
<evidence type="ECO:0000256" key="2">
    <source>
        <dbReference type="SAM" id="MobiDB-lite"/>
    </source>
</evidence>
<feature type="domain" description="Interferon-related developmental regulator N-terminal" evidence="3">
    <location>
        <begin position="103"/>
        <end position="359"/>
    </location>
</feature>
<comment type="caution">
    <text evidence="4">The sequence shown here is derived from an EMBL/GenBank/DDBJ whole genome shotgun (WGS) entry which is preliminary data.</text>
</comment>
<feature type="region of interest" description="Disordered" evidence="2">
    <location>
        <begin position="79"/>
        <end position="99"/>
    </location>
</feature>
<feature type="region of interest" description="Disordered" evidence="2">
    <location>
        <begin position="1"/>
        <end position="64"/>
    </location>
</feature>
<evidence type="ECO:0000313" key="5">
    <source>
        <dbReference type="Proteomes" id="UP001055219"/>
    </source>
</evidence>
<dbReference type="Pfam" id="PF05004">
    <property type="entry name" value="IFRD"/>
    <property type="match status" value="1"/>
</dbReference>
<keyword evidence="5" id="KW-1185">Reference proteome</keyword>
<accession>A0A9P9Y243</accession>
<dbReference type="InterPro" id="IPR007701">
    <property type="entry name" value="Interferon-rel_develop_reg_N"/>
</dbReference>
<protein>
    <submittedName>
        <fullName evidence="4">Interferon-related developmental regulator (IFRD)</fullName>
    </submittedName>
</protein>
<evidence type="ECO:0000259" key="3">
    <source>
        <dbReference type="Pfam" id="PF05004"/>
    </source>
</evidence>
<dbReference type="EMBL" id="JAGIXG020000016">
    <property type="protein sequence ID" value="KAI6782096.1"/>
    <property type="molecule type" value="Genomic_DNA"/>
</dbReference>
<dbReference type="PANTHER" id="PTHR12354:SF1">
    <property type="entry name" value="INTERFERON-RELATED DEVELOPMENTAL REGULATOR 1"/>
    <property type="match status" value="1"/>
</dbReference>